<dbReference type="SUPFAM" id="SSF56752">
    <property type="entry name" value="D-aminoacid aminotransferase-like PLP-dependent enzymes"/>
    <property type="match status" value="1"/>
</dbReference>
<proteinExistence type="inferred from homology"/>
<comment type="caution">
    <text evidence="4">The sequence shown here is derived from an EMBL/GenBank/DDBJ whole genome shotgun (WGS) entry which is preliminary data.</text>
</comment>
<evidence type="ECO:0000256" key="1">
    <source>
        <dbReference type="ARBA" id="ARBA00001933"/>
    </source>
</evidence>
<dbReference type="GO" id="GO:0046394">
    <property type="term" value="P:carboxylic acid biosynthetic process"/>
    <property type="evidence" value="ECO:0007669"/>
    <property type="project" value="UniProtKB-ARBA"/>
</dbReference>
<reference evidence="4 5" key="1">
    <citation type="journal article" date="2014" name="Nature">
        <title>An environmental bacterial taxon with a large and distinct metabolic repertoire.</title>
        <authorList>
            <person name="Wilson M.C."/>
            <person name="Mori T."/>
            <person name="Ruckert C."/>
            <person name="Uria A.R."/>
            <person name="Helf M.J."/>
            <person name="Takada K."/>
            <person name="Gernert C."/>
            <person name="Steffens U.A."/>
            <person name="Heycke N."/>
            <person name="Schmitt S."/>
            <person name="Rinke C."/>
            <person name="Helfrich E.J."/>
            <person name="Brachmann A.O."/>
            <person name="Gurgui C."/>
            <person name="Wakimoto T."/>
            <person name="Kracht M."/>
            <person name="Crusemann M."/>
            <person name="Hentschel U."/>
            <person name="Abe I."/>
            <person name="Matsunaga S."/>
            <person name="Kalinowski J."/>
            <person name="Takeyama H."/>
            <person name="Piel J."/>
        </authorList>
    </citation>
    <scope>NUCLEOTIDE SEQUENCE [LARGE SCALE GENOMIC DNA]</scope>
    <source>
        <strain evidence="5">TSY1</strain>
    </source>
</reference>
<evidence type="ECO:0000313" key="5">
    <source>
        <dbReference type="Proteomes" id="UP000019141"/>
    </source>
</evidence>
<comment type="similarity">
    <text evidence="2">Belongs to the class-IV pyridoxal-phosphate-dependent aminotransferase family.</text>
</comment>
<dbReference type="AlphaFoldDB" id="W4LNT5"/>
<comment type="cofactor">
    <cofactor evidence="1">
        <name>pyridoxal 5'-phosphate</name>
        <dbReference type="ChEBI" id="CHEBI:597326"/>
    </cofactor>
</comment>
<protein>
    <recommendedName>
        <fullName evidence="6">Branched-chain amino acid aminotransferase</fullName>
    </recommendedName>
</protein>
<dbReference type="InterPro" id="IPR043132">
    <property type="entry name" value="BCAT-like_C"/>
</dbReference>
<dbReference type="EMBL" id="AZHW01000422">
    <property type="protein sequence ID" value="ETW99632.1"/>
    <property type="molecule type" value="Genomic_DNA"/>
</dbReference>
<dbReference type="InterPro" id="IPR001544">
    <property type="entry name" value="Aminotrans_IV"/>
</dbReference>
<accession>W4LNT5</accession>
<dbReference type="HOGENOM" id="CLU_020844_0_0_7"/>
<dbReference type="CDD" id="cd00449">
    <property type="entry name" value="PLPDE_IV"/>
    <property type="match status" value="1"/>
</dbReference>
<dbReference type="Proteomes" id="UP000019141">
    <property type="component" value="Unassembled WGS sequence"/>
</dbReference>
<dbReference type="GO" id="GO:0008652">
    <property type="term" value="P:amino acid biosynthetic process"/>
    <property type="evidence" value="ECO:0007669"/>
    <property type="project" value="UniProtKB-ARBA"/>
</dbReference>
<dbReference type="GO" id="GO:0003824">
    <property type="term" value="F:catalytic activity"/>
    <property type="evidence" value="ECO:0007669"/>
    <property type="project" value="InterPro"/>
</dbReference>
<dbReference type="Pfam" id="PF01063">
    <property type="entry name" value="Aminotran_4"/>
    <property type="match status" value="1"/>
</dbReference>
<evidence type="ECO:0008006" key="6">
    <source>
        <dbReference type="Google" id="ProtNLM"/>
    </source>
</evidence>
<dbReference type="Gene3D" id="3.20.10.10">
    <property type="entry name" value="D-amino Acid Aminotransferase, subunit A, domain 2"/>
    <property type="match status" value="1"/>
</dbReference>
<sequence length="330" mass="36381">MSTVTPTLTTEEAMARLQQGVHEKSTNFAAMYSSVLGGIVTDPALMVLPMDDHMVHRGHAVFDTAAIVSGQLYQLDPHLERFLRSAEMARIPLPYEPQQMRQIIIDTAAASGWRDASVRYWLSAGQGGFGLASTECVGSSFYVMIFRGQTYPDTYYTEGMKVMTSTVPIKPPFFARVKSNNYLPNALVVLEAKDHGADNGVFIDEQGMIGESSNMNVAFVTHDRVFRHPKFDAILSGITVLRVMELAKRLVEQGELRDIVVDDIPVDEGRGMAEMMLVGSSIKVAPVVQWDGQPVGDGKPGPIAKKLFEMWREDTHSGEGQLIPVPYPES</sequence>
<dbReference type="PANTHER" id="PTHR42743:SF22">
    <property type="entry name" value="D-AMINO-ACID TRANSAMINASE, CHLOROPLASTIC"/>
    <property type="match status" value="1"/>
</dbReference>
<dbReference type="InterPro" id="IPR043131">
    <property type="entry name" value="BCAT-like_N"/>
</dbReference>
<evidence type="ECO:0000256" key="3">
    <source>
        <dbReference type="ARBA" id="ARBA00022898"/>
    </source>
</evidence>
<keyword evidence="5" id="KW-1185">Reference proteome</keyword>
<keyword evidence="3" id="KW-0663">Pyridoxal phosphate</keyword>
<name>W4LNT5_ENTF1</name>
<dbReference type="InterPro" id="IPR036038">
    <property type="entry name" value="Aminotransferase-like"/>
</dbReference>
<dbReference type="FunFam" id="3.30.470.10:FF:000008">
    <property type="entry name" value="D-amino-acid transaminase, chloroplastic"/>
    <property type="match status" value="1"/>
</dbReference>
<evidence type="ECO:0000313" key="4">
    <source>
        <dbReference type="EMBL" id="ETW99632.1"/>
    </source>
</evidence>
<dbReference type="Gene3D" id="3.30.470.10">
    <property type="match status" value="1"/>
</dbReference>
<dbReference type="PANTHER" id="PTHR42743">
    <property type="entry name" value="AMINO-ACID AMINOTRANSFERASE"/>
    <property type="match status" value="1"/>
</dbReference>
<dbReference type="FunFam" id="3.20.10.10:FF:000002">
    <property type="entry name" value="D-alanine aminotransferase"/>
    <property type="match status" value="1"/>
</dbReference>
<organism evidence="4 5">
    <name type="scientific">Entotheonella factor</name>
    <dbReference type="NCBI Taxonomy" id="1429438"/>
    <lineage>
        <taxon>Bacteria</taxon>
        <taxon>Pseudomonadati</taxon>
        <taxon>Nitrospinota/Tectimicrobiota group</taxon>
        <taxon>Candidatus Tectimicrobiota</taxon>
        <taxon>Candidatus Entotheonellia</taxon>
        <taxon>Candidatus Entotheonellales</taxon>
        <taxon>Candidatus Entotheonellaceae</taxon>
        <taxon>Candidatus Entotheonella</taxon>
    </lineage>
</organism>
<dbReference type="InterPro" id="IPR050571">
    <property type="entry name" value="Class-IV_PLP-Dep_Aminotrnsfr"/>
</dbReference>
<gene>
    <name evidence="4" type="ORF">ETSY1_14260</name>
</gene>
<evidence type="ECO:0000256" key="2">
    <source>
        <dbReference type="ARBA" id="ARBA00009320"/>
    </source>
</evidence>